<dbReference type="SUPFAM" id="SSF55957">
    <property type="entry name" value="Phosphoglucomutase, C-terminal domain"/>
    <property type="match status" value="1"/>
</dbReference>
<dbReference type="NCBIfam" id="NF007088">
    <property type="entry name" value="PRK09542.1"/>
    <property type="match status" value="1"/>
</dbReference>
<keyword evidence="4" id="KW-0479">Metal-binding</keyword>
<dbReference type="PANTHER" id="PTHR43771:SF1">
    <property type="entry name" value="PHOSPHOMANNOMUTASE"/>
    <property type="match status" value="1"/>
</dbReference>
<dbReference type="InterPro" id="IPR036900">
    <property type="entry name" value="A-D-PHexomutase_C_sf"/>
</dbReference>
<reference evidence="11 12" key="1">
    <citation type="submission" date="2021-01" db="EMBL/GenBank/DDBJ databases">
        <title>Whole genome shotgun sequence of Catellatospora chokoriensis NBRC 107358.</title>
        <authorList>
            <person name="Komaki H."/>
            <person name="Tamura T."/>
        </authorList>
    </citation>
    <scope>NUCLEOTIDE SEQUENCE [LARGE SCALE GENOMIC DNA]</scope>
    <source>
        <strain evidence="11 12">NBRC 107358</strain>
    </source>
</reference>
<dbReference type="Gene3D" id="3.30.310.50">
    <property type="entry name" value="Alpha-D-phosphohexomutase, C-terminal domain"/>
    <property type="match status" value="1"/>
</dbReference>
<dbReference type="InterPro" id="IPR005846">
    <property type="entry name" value="A-D-PHexomutase_a/b/a-III"/>
</dbReference>
<dbReference type="GO" id="GO:0016868">
    <property type="term" value="F:intramolecular phosphotransferase activity"/>
    <property type="evidence" value="ECO:0007669"/>
    <property type="project" value="InterPro"/>
</dbReference>
<proteinExistence type="inferred from homology"/>
<evidence type="ECO:0000313" key="12">
    <source>
        <dbReference type="Proteomes" id="UP000619293"/>
    </source>
</evidence>
<protein>
    <submittedName>
        <fullName evidence="11">Phosphomannomutase/phosphoglucomutase</fullName>
    </submittedName>
</protein>
<evidence type="ECO:0000256" key="4">
    <source>
        <dbReference type="ARBA" id="ARBA00022723"/>
    </source>
</evidence>
<dbReference type="Pfam" id="PF02879">
    <property type="entry name" value="PGM_PMM_II"/>
    <property type="match status" value="1"/>
</dbReference>
<dbReference type="InterPro" id="IPR005845">
    <property type="entry name" value="A-D-PHexomutase_a/b/a-II"/>
</dbReference>
<evidence type="ECO:0000259" key="7">
    <source>
        <dbReference type="Pfam" id="PF00408"/>
    </source>
</evidence>
<evidence type="ECO:0000259" key="10">
    <source>
        <dbReference type="Pfam" id="PF02880"/>
    </source>
</evidence>
<evidence type="ECO:0000256" key="6">
    <source>
        <dbReference type="ARBA" id="ARBA00023235"/>
    </source>
</evidence>
<dbReference type="GO" id="GO:0005975">
    <property type="term" value="P:carbohydrate metabolic process"/>
    <property type="evidence" value="ECO:0007669"/>
    <property type="project" value="InterPro"/>
</dbReference>
<dbReference type="AlphaFoldDB" id="A0A8J3JWV3"/>
<dbReference type="InterPro" id="IPR005844">
    <property type="entry name" value="A-D-PHexomutase_a/b/a-I"/>
</dbReference>
<dbReference type="RefSeq" id="WP_191843903.1">
    <property type="nucleotide sequence ID" value="NZ_BAAALB010000026.1"/>
</dbReference>
<sequence>MSDLSQIVKAYDVRGTVPDQLNEPVAGALGRAFAQTLRALGEDQGTVVVAHDMRDSGPSLVKAFTDGVRAEGINVINAGLGSTDLLYYASGILGLPGAMFTASHNPAQYNGIKLCFAGAKPVGQASGLAAIRERAQELLDTRAEMPAPAGDIETREMLADYAAHLRTLVDLSGIRPLKVVVDAGNGMGGYTVPAVLGDAVLPALPLEIVPLYFELDGSFPNHEANPLEPANLVDLQAAVRAHGADLGLAFDGDADRCFVVDADGAPVSPSAVTALVATRELAKHPGATIIHNLITSAAVPEIVREHGGTPVRTRVGHSFIKAEMATTGAVFGGEHSAHYYFRDFWGADTGMLAAMHVLAALGEQDGPLSVLGAQFERYTASGEINSVVADQTAKLAQVRAHFSGEQQDELDGLTVAFDDGSWVNLRASNTEPLLRLNVEAPTPERMSELRDEVLKLVRG</sequence>
<dbReference type="Pfam" id="PF00408">
    <property type="entry name" value="PGM_PMM_IV"/>
    <property type="match status" value="1"/>
</dbReference>
<accession>A0A8J3JWV3</accession>
<comment type="similarity">
    <text evidence="2">Belongs to the phosphohexose mutase family.</text>
</comment>
<dbReference type="InterPro" id="IPR016055">
    <property type="entry name" value="A-D-PHexomutase_a/b/a-I/II/III"/>
</dbReference>
<comment type="caution">
    <text evidence="11">The sequence shown here is derived from an EMBL/GenBank/DDBJ whole genome shotgun (WGS) entry which is preliminary data.</text>
</comment>
<feature type="domain" description="Alpha-D-phosphohexomutase alpha/beta/alpha" evidence="8">
    <location>
        <begin position="6"/>
        <end position="135"/>
    </location>
</feature>
<dbReference type="EMBL" id="BONG01000048">
    <property type="protein sequence ID" value="GIF92597.1"/>
    <property type="molecule type" value="Genomic_DNA"/>
</dbReference>
<keyword evidence="3" id="KW-0597">Phosphoprotein</keyword>
<keyword evidence="12" id="KW-1185">Reference proteome</keyword>
<dbReference type="Pfam" id="PF02878">
    <property type="entry name" value="PGM_PMM_I"/>
    <property type="match status" value="1"/>
</dbReference>
<evidence type="ECO:0000313" key="11">
    <source>
        <dbReference type="EMBL" id="GIF92597.1"/>
    </source>
</evidence>
<evidence type="ECO:0000259" key="9">
    <source>
        <dbReference type="Pfam" id="PF02879"/>
    </source>
</evidence>
<keyword evidence="5" id="KW-0460">Magnesium</keyword>
<dbReference type="InterPro" id="IPR005841">
    <property type="entry name" value="Alpha-D-phosphohexomutase_SF"/>
</dbReference>
<dbReference type="SUPFAM" id="SSF53738">
    <property type="entry name" value="Phosphoglucomutase, first 3 domains"/>
    <property type="match status" value="3"/>
</dbReference>
<dbReference type="CDD" id="cd03089">
    <property type="entry name" value="PMM_PGM"/>
    <property type="match status" value="1"/>
</dbReference>
<keyword evidence="6" id="KW-0413">Isomerase</keyword>
<evidence type="ECO:0000259" key="8">
    <source>
        <dbReference type="Pfam" id="PF02878"/>
    </source>
</evidence>
<dbReference type="Gene3D" id="3.40.120.10">
    <property type="entry name" value="Alpha-D-Glucose-1,6-Bisphosphate, subunit A, domain 3"/>
    <property type="match status" value="3"/>
</dbReference>
<dbReference type="PANTHER" id="PTHR43771">
    <property type="entry name" value="PHOSPHOMANNOMUTASE"/>
    <property type="match status" value="1"/>
</dbReference>
<feature type="domain" description="Alpha-D-phosphohexomutase C-terminal" evidence="7">
    <location>
        <begin position="383"/>
        <end position="455"/>
    </location>
</feature>
<evidence type="ECO:0000256" key="3">
    <source>
        <dbReference type="ARBA" id="ARBA00022553"/>
    </source>
</evidence>
<dbReference type="GO" id="GO:0046872">
    <property type="term" value="F:metal ion binding"/>
    <property type="evidence" value="ECO:0007669"/>
    <property type="project" value="UniProtKB-KW"/>
</dbReference>
<feature type="domain" description="Alpha-D-phosphohexomutase alpha/beta/alpha" evidence="10">
    <location>
        <begin position="272"/>
        <end position="378"/>
    </location>
</feature>
<comment type="cofactor">
    <cofactor evidence="1">
        <name>Mg(2+)</name>
        <dbReference type="ChEBI" id="CHEBI:18420"/>
    </cofactor>
</comment>
<dbReference type="Proteomes" id="UP000619293">
    <property type="component" value="Unassembled WGS sequence"/>
</dbReference>
<evidence type="ECO:0000256" key="2">
    <source>
        <dbReference type="ARBA" id="ARBA00010231"/>
    </source>
</evidence>
<evidence type="ECO:0000256" key="1">
    <source>
        <dbReference type="ARBA" id="ARBA00001946"/>
    </source>
</evidence>
<name>A0A8J3JWV3_9ACTN</name>
<evidence type="ECO:0000256" key="5">
    <source>
        <dbReference type="ARBA" id="ARBA00022842"/>
    </source>
</evidence>
<dbReference type="InterPro" id="IPR005843">
    <property type="entry name" value="A-D-PHexomutase_C"/>
</dbReference>
<dbReference type="PRINTS" id="PR00509">
    <property type="entry name" value="PGMPMM"/>
</dbReference>
<feature type="domain" description="Alpha-D-phosphohexomutase alpha/beta/alpha" evidence="9">
    <location>
        <begin position="160"/>
        <end position="264"/>
    </location>
</feature>
<dbReference type="Pfam" id="PF02880">
    <property type="entry name" value="PGM_PMM_III"/>
    <property type="match status" value="1"/>
</dbReference>
<organism evidence="11 12">
    <name type="scientific">Catellatospora chokoriensis</name>
    <dbReference type="NCBI Taxonomy" id="310353"/>
    <lineage>
        <taxon>Bacteria</taxon>
        <taxon>Bacillati</taxon>
        <taxon>Actinomycetota</taxon>
        <taxon>Actinomycetes</taxon>
        <taxon>Micromonosporales</taxon>
        <taxon>Micromonosporaceae</taxon>
        <taxon>Catellatospora</taxon>
    </lineage>
</organism>
<gene>
    <name evidence="11" type="primary">manB</name>
    <name evidence="11" type="ORF">Cch02nite_60410</name>
</gene>